<keyword evidence="4 8" id="KW-0460">Magnesium</keyword>
<comment type="subunit">
    <text evidence="6">Monomer. Associates with the 50S ribosomal subunit.</text>
</comment>
<dbReference type="CDD" id="cd01878">
    <property type="entry name" value="HflX"/>
    <property type="match status" value="1"/>
</dbReference>
<feature type="domain" description="Hflx-type G" evidence="9">
    <location>
        <begin position="198"/>
        <end position="363"/>
    </location>
</feature>
<keyword evidence="2 8" id="KW-0479">Metal-binding</keyword>
<dbReference type="FunFam" id="3.40.50.11060:FF:000001">
    <property type="entry name" value="GTPase HflX"/>
    <property type="match status" value="1"/>
</dbReference>
<dbReference type="GO" id="GO:0043022">
    <property type="term" value="F:ribosome binding"/>
    <property type="evidence" value="ECO:0007669"/>
    <property type="project" value="TreeGrafter"/>
</dbReference>
<dbReference type="InterPro" id="IPR030394">
    <property type="entry name" value="G_HFLX_dom"/>
</dbReference>
<dbReference type="InterPro" id="IPR006073">
    <property type="entry name" value="GTP-bd"/>
</dbReference>
<feature type="binding site" evidence="8">
    <location>
        <position position="211"/>
    </location>
    <ligand>
        <name>Mg(2+)</name>
        <dbReference type="ChEBI" id="CHEBI:18420"/>
    </ligand>
</feature>
<evidence type="ECO:0000256" key="2">
    <source>
        <dbReference type="ARBA" id="ARBA00022723"/>
    </source>
</evidence>
<dbReference type="Gene3D" id="6.10.250.2860">
    <property type="match status" value="1"/>
</dbReference>
<dbReference type="InterPro" id="IPR032305">
    <property type="entry name" value="GTP-bd_M"/>
</dbReference>
<keyword evidence="11" id="KW-1185">Reference proteome</keyword>
<dbReference type="PIRSF" id="PIRSF006809">
    <property type="entry name" value="GTP-binding_hflX_prd"/>
    <property type="match status" value="1"/>
</dbReference>
<evidence type="ECO:0000256" key="5">
    <source>
        <dbReference type="ARBA" id="ARBA00023134"/>
    </source>
</evidence>
<evidence type="ECO:0000256" key="8">
    <source>
        <dbReference type="PIRSR" id="PIRSR006809-2"/>
    </source>
</evidence>
<dbReference type="Pfam" id="PF13167">
    <property type="entry name" value="GTP-bdg_N"/>
    <property type="match status" value="1"/>
</dbReference>
<dbReference type="Pfam" id="PF19275">
    <property type="entry name" value="HflX_C"/>
    <property type="match status" value="1"/>
</dbReference>
<dbReference type="NCBIfam" id="NF008280">
    <property type="entry name" value="PRK11058.1"/>
    <property type="match status" value="1"/>
</dbReference>
<comment type="similarity">
    <text evidence="6">Belongs to the TRAFAC class OBG-HflX-like GTPase superfamily. HflX GTPase family.</text>
</comment>
<dbReference type="InterPro" id="IPR045498">
    <property type="entry name" value="HflX_C"/>
</dbReference>
<feature type="binding site" evidence="7">
    <location>
        <begin position="229"/>
        <end position="233"/>
    </location>
    <ligand>
        <name>GTP</name>
        <dbReference type="ChEBI" id="CHEBI:37565"/>
    </ligand>
</feature>
<keyword evidence="5 6" id="KW-0342">GTP-binding</keyword>
<dbReference type="PRINTS" id="PR00326">
    <property type="entry name" value="GTP1OBG"/>
</dbReference>
<dbReference type="InterPro" id="IPR016496">
    <property type="entry name" value="GTPase_HflX"/>
</dbReference>
<dbReference type="InterPro" id="IPR042108">
    <property type="entry name" value="GTPase_HflX_N_sf"/>
</dbReference>
<comment type="cofactor">
    <cofactor evidence="8">
        <name>Mg(2+)</name>
        <dbReference type="ChEBI" id="CHEBI:18420"/>
    </cofactor>
</comment>
<evidence type="ECO:0000313" key="11">
    <source>
        <dbReference type="Proteomes" id="UP000044071"/>
    </source>
</evidence>
<dbReference type="FunFam" id="3.40.50.300:FF:000173">
    <property type="entry name" value="GTPase HflX"/>
    <property type="match status" value="1"/>
</dbReference>
<evidence type="ECO:0000256" key="6">
    <source>
        <dbReference type="HAMAP-Rule" id="MF_00900"/>
    </source>
</evidence>
<proteinExistence type="inferred from homology"/>
<feature type="binding site" evidence="7">
    <location>
        <begin position="204"/>
        <end position="211"/>
    </location>
    <ligand>
        <name>GTP</name>
        <dbReference type="ChEBI" id="CHEBI:37565"/>
    </ligand>
</feature>
<dbReference type="GO" id="GO:0003924">
    <property type="term" value="F:GTPase activity"/>
    <property type="evidence" value="ECO:0007669"/>
    <property type="project" value="UniProtKB-UniRule"/>
</dbReference>
<dbReference type="Gene3D" id="3.40.50.300">
    <property type="entry name" value="P-loop containing nucleotide triphosphate hydrolases"/>
    <property type="match status" value="1"/>
</dbReference>
<dbReference type="STRING" id="1034943.BN59_00423"/>
<keyword evidence="3 6" id="KW-0547">Nucleotide-binding</keyword>
<dbReference type="PANTHER" id="PTHR10229">
    <property type="entry name" value="GTP-BINDING PROTEIN HFLX"/>
    <property type="match status" value="1"/>
</dbReference>
<dbReference type="PANTHER" id="PTHR10229:SF0">
    <property type="entry name" value="GTP-BINDING PROTEIN 6-RELATED"/>
    <property type="match status" value="1"/>
</dbReference>
<dbReference type="AlphaFoldDB" id="A0A078KT71"/>
<evidence type="ECO:0000259" key="9">
    <source>
        <dbReference type="PROSITE" id="PS51705"/>
    </source>
</evidence>
<organism evidence="10 11">
    <name type="scientific">Legionella massiliensis</name>
    <dbReference type="NCBI Taxonomy" id="1034943"/>
    <lineage>
        <taxon>Bacteria</taxon>
        <taxon>Pseudomonadati</taxon>
        <taxon>Pseudomonadota</taxon>
        <taxon>Gammaproteobacteria</taxon>
        <taxon>Legionellales</taxon>
        <taxon>Legionellaceae</taxon>
        <taxon>Legionella</taxon>
    </lineage>
</organism>
<comment type="subcellular location">
    <subcellularLocation>
        <location evidence="6">Cytoplasm</location>
    </subcellularLocation>
    <text evidence="6">May associate with membranes.</text>
</comment>
<evidence type="ECO:0000256" key="3">
    <source>
        <dbReference type="ARBA" id="ARBA00022741"/>
    </source>
</evidence>
<feature type="binding site" evidence="7">
    <location>
        <begin position="317"/>
        <end position="320"/>
    </location>
    <ligand>
        <name>GTP</name>
        <dbReference type="ChEBI" id="CHEBI:37565"/>
    </ligand>
</feature>
<feature type="binding site" evidence="7">
    <location>
        <begin position="251"/>
        <end position="254"/>
    </location>
    <ligand>
        <name>GTP</name>
        <dbReference type="ChEBI" id="CHEBI:37565"/>
    </ligand>
</feature>
<dbReference type="Pfam" id="PF01926">
    <property type="entry name" value="MMR_HSR1"/>
    <property type="match status" value="1"/>
</dbReference>
<evidence type="ECO:0000256" key="7">
    <source>
        <dbReference type="PIRSR" id="PIRSR006809-1"/>
    </source>
</evidence>
<feature type="binding site" evidence="8">
    <location>
        <position position="231"/>
    </location>
    <ligand>
        <name>Mg(2+)</name>
        <dbReference type="ChEBI" id="CHEBI:18420"/>
    </ligand>
</feature>
<comment type="function">
    <text evidence="6">GTPase that associates with the 50S ribosomal subunit and may have a role during protein synthesis or ribosome biogenesis.</text>
</comment>
<dbReference type="InterPro" id="IPR025121">
    <property type="entry name" value="GTPase_HflX_N"/>
</dbReference>
<dbReference type="GO" id="GO:0005737">
    <property type="term" value="C:cytoplasm"/>
    <property type="evidence" value="ECO:0007669"/>
    <property type="project" value="UniProtKB-SubCell"/>
</dbReference>
<dbReference type="HAMAP" id="MF_00900">
    <property type="entry name" value="GTPase_HflX"/>
    <property type="match status" value="1"/>
</dbReference>
<name>A0A078KT71_9GAMM</name>
<dbReference type="PROSITE" id="PS51705">
    <property type="entry name" value="G_HFLX"/>
    <property type="match status" value="1"/>
</dbReference>
<dbReference type="Proteomes" id="UP000044071">
    <property type="component" value="Unassembled WGS sequence"/>
</dbReference>
<dbReference type="NCBIfam" id="TIGR03156">
    <property type="entry name" value="GTP_HflX"/>
    <property type="match status" value="1"/>
</dbReference>
<protein>
    <recommendedName>
        <fullName evidence="6">GTPase HflX</fullName>
    </recommendedName>
    <alternativeName>
        <fullName evidence="6">GTP-binding protein HflX</fullName>
    </alternativeName>
</protein>
<dbReference type="eggNOG" id="COG2262">
    <property type="taxonomic scope" value="Bacteria"/>
</dbReference>
<dbReference type="GO" id="GO:0005525">
    <property type="term" value="F:GTP binding"/>
    <property type="evidence" value="ECO:0007669"/>
    <property type="project" value="UniProtKB-UniRule"/>
</dbReference>
<dbReference type="GO" id="GO:0046872">
    <property type="term" value="F:metal ion binding"/>
    <property type="evidence" value="ECO:0007669"/>
    <property type="project" value="UniProtKB-KW"/>
</dbReference>
<dbReference type="Pfam" id="PF16360">
    <property type="entry name" value="GTP-bdg_M"/>
    <property type="match status" value="1"/>
</dbReference>
<evidence type="ECO:0000256" key="1">
    <source>
        <dbReference type="ARBA" id="ARBA00022490"/>
    </source>
</evidence>
<dbReference type="Gene3D" id="3.40.50.11060">
    <property type="entry name" value="GTPase HflX, N-terminal domain"/>
    <property type="match status" value="1"/>
</dbReference>
<keyword evidence="1 6" id="KW-0963">Cytoplasm</keyword>
<dbReference type="RefSeq" id="WP_043872752.1">
    <property type="nucleotide sequence ID" value="NZ_CCVW01000001.1"/>
</dbReference>
<feature type="binding site" evidence="7">
    <location>
        <begin position="341"/>
        <end position="343"/>
    </location>
    <ligand>
        <name>GTP</name>
        <dbReference type="ChEBI" id="CHEBI:37565"/>
    </ligand>
</feature>
<dbReference type="EMBL" id="CCSB01000001">
    <property type="protein sequence ID" value="CDZ76157.1"/>
    <property type="molecule type" value="Genomic_DNA"/>
</dbReference>
<dbReference type="InterPro" id="IPR027417">
    <property type="entry name" value="P-loop_NTPase"/>
</dbReference>
<evidence type="ECO:0000256" key="4">
    <source>
        <dbReference type="ARBA" id="ARBA00022842"/>
    </source>
</evidence>
<reference evidence="10 11" key="1">
    <citation type="submission" date="2014-06" db="EMBL/GenBank/DDBJ databases">
        <authorList>
            <person name="Urmite Genomes Urmite Genomes"/>
        </authorList>
    </citation>
    <scope>NUCLEOTIDE SEQUENCE [LARGE SCALE GENOMIC DNA]</scope>
</reference>
<sequence length="413" mass="46282">MFERPQGGERAILVQLALPGVDAEKALSEFKELALSAQAEIMACVVGARATPEAKYYVGLGKAEEIQELVAAHNAELVLVNHELSPSQERNLERLFQCRVVDRSGLILDIFAQRARTFEGKLQVELAQLQHISTRLIRGWTHLERQKGGIGLRGPGETQLETDRRLLRERIKSINKRLEKVRRSRDQNRRARQKAALPTVSLVGYTNAGKSTLFNALTGEQIYVADQLFATLDPTMRKLDLPGAGSVILTDTVGFIRDLPHQLVEAFRATLEETEEADLLLHVIDIADPFWRDTVIAVEQVLSEIGVTEIPIIHVFNKIDLQKDWLPKIDWQEDSCKVWLSAKTGEGLDLLCEVIATQLEGAIIEEEIYVAPSDAKLRAKLYQLAAIVSERASDEGGWYLKIKLTQAQKAHLF</sequence>
<evidence type="ECO:0000313" key="10">
    <source>
        <dbReference type="EMBL" id="CDZ76157.1"/>
    </source>
</evidence>
<accession>A0A078KT71</accession>
<dbReference type="SUPFAM" id="SSF52540">
    <property type="entry name" value="P-loop containing nucleoside triphosphate hydrolases"/>
    <property type="match status" value="1"/>
</dbReference>
<gene>
    <name evidence="6 10" type="primary">hflX</name>
    <name evidence="10" type="ORF">BN59_00423</name>
</gene>